<organism evidence="5 6">
    <name type="scientific">Acanthoscelides obtectus</name>
    <name type="common">Bean weevil</name>
    <name type="synonym">Bruchus obtectus</name>
    <dbReference type="NCBI Taxonomy" id="200917"/>
    <lineage>
        <taxon>Eukaryota</taxon>
        <taxon>Metazoa</taxon>
        <taxon>Ecdysozoa</taxon>
        <taxon>Arthropoda</taxon>
        <taxon>Hexapoda</taxon>
        <taxon>Insecta</taxon>
        <taxon>Pterygota</taxon>
        <taxon>Neoptera</taxon>
        <taxon>Endopterygota</taxon>
        <taxon>Coleoptera</taxon>
        <taxon>Polyphaga</taxon>
        <taxon>Cucujiformia</taxon>
        <taxon>Chrysomeloidea</taxon>
        <taxon>Chrysomelidae</taxon>
        <taxon>Bruchinae</taxon>
        <taxon>Bruchini</taxon>
        <taxon>Acanthoscelides</taxon>
    </lineage>
</organism>
<protein>
    <recommendedName>
        <fullName evidence="4">HTH CENPB-type domain-containing protein</fullName>
    </recommendedName>
</protein>
<dbReference type="EMBL" id="CAKOFQ010006677">
    <property type="protein sequence ID" value="CAH1958533.1"/>
    <property type="molecule type" value="Genomic_DNA"/>
</dbReference>
<gene>
    <name evidence="5" type="ORF">ACAOBT_LOCUS2693</name>
</gene>
<comment type="subcellular location">
    <subcellularLocation>
        <location evidence="1">Nucleus</location>
    </subcellularLocation>
</comment>
<feature type="compositionally biased region" description="Basic and acidic residues" evidence="3">
    <location>
        <begin position="839"/>
        <end position="848"/>
    </location>
</feature>
<dbReference type="GO" id="GO:0005634">
    <property type="term" value="C:nucleus"/>
    <property type="evidence" value="ECO:0007669"/>
    <property type="project" value="UniProtKB-SubCell"/>
</dbReference>
<dbReference type="Proteomes" id="UP001152888">
    <property type="component" value="Unassembled WGS sequence"/>
</dbReference>
<dbReference type="Pfam" id="PF13843">
    <property type="entry name" value="DDE_Tnp_1_7"/>
    <property type="match status" value="1"/>
</dbReference>
<dbReference type="InterPro" id="IPR006600">
    <property type="entry name" value="HTH_CenpB_DNA-bd_dom"/>
</dbReference>
<reference evidence="5" key="1">
    <citation type="submission" date="2022-03" db="EMBL/GenBank/DDBJ databases">
        <authorList>
            <person name="Sayadi A."/>
        </authorList>
    </citation>
    <scope>NUCLEOTIDE SEQUENCE</scope>
</reference>
<keyword evidence="2" id="KW-0238">DNA-binding</keyword>
<feature type="domain" description="HTH CENPB-type" evidence="4">
    <location>
        <begin position="332"/>
        <end position="410"/>
    </location>
</feature>
<dbReference type="InterPro" id="IPR050863">
    <property type="entry name" value="CenT-Element_Derived"/>
</dbReference>
<feature type="region of interest" description="Disordered" evidence="3">
    <location>
        <begin position="781"/>
        <end position="857"/>
    </location>
</feature>
<comment type="caution">
    <text evidence="5">The sequence shown here is derived from an EMBL/GenBank/DDBJ whole genome shotgun (WGS) entry which is preliminary data.</text>
</comment>
<proteinExistence type="predicted"/>
<evidence type="ECO:0000256" key="3">
    <source>
        <dbReference type="SAM" id="MobiDB-lite"/>
    </source>
</evidence>
<dbReference type="SUPFAM" id="SSF46689">
    <property type="entry name" value="Homeodomain-like"/>
    <property type="match status" value="1"/>
</dbReference>
<dbReference type="GO" id="GO:0003677">
    <property type="term" value="F:DNA binding"/>
    <property type="evidence" value="ECO:0007669"/>
    <property type="project" value="UniProtKB-KW"/>
</dbReference>
<sequence length="857" mass="96916">MRANWTQEMMEEAMSLLRKGESQRYVEQRCGIPRRTLRNHMKTGTSIRKLGGKAILTSQEEDDLEEKIIRFADRGFPLTPKRVCSGFRATGIYPFNKEVIPLHAYAPSLPTYRPPETTTAQNTENNIQEWEPEDYIPLALLQATARENRTDKASNSFTQHLITPGKTTEVTKVPRKKALNYKAQVVTRKKKRKEEDILKPQCVIDYNLAKKGVDFSDQMSSYHTVVRKTLKWYRKVMFELLLGTTVVNSWIVYNMVSDTKLSIMEFRTQLAKDLMVNKYKKKTTQGTWSRDVMQTAINLCRAGESIKGTANKYGLAYATLYRHVKSGNASAQLGRFRPTFTEDQEIELVTYLQDMDAVFFGLTRDEFMSLAFEYAHRNNLRYPESWNKNKKAGEEWLQRFLSRHTNLTLRTPESTSVARLKGFNRREVSHFYENLESAIEKNNIEASRLYNMDETGISTTSNRPPKVISVKGKKQVGMIASAERGQLTTVIGCCNAAGSFLPPFLIFARKKMQARLLDGSPPGTQATCTPNGWTSGEVFLNWIHFFVEQVRPTADKKVLLILDNHESHKYYPALEYATKNNVVILSLAPHTTNKMQPMDVAVYGPLKTHFEREVNIFQKSHPGRIINQYDVSRLLAPAYLKAAVAINAVHGFEKPGIWPVNKHAFGDEHFTPAEVLAGTSTLNCQAGTLAPIESIDLPESAVEALPSIEPQDQPISPSFANATQHSHSFINPIEGETLQTIESVSSLPIASSGEVVALGDFQSQDEVNIYIEDRPCTPIRSETKKESYGNTVPAASPEPGCSKTYYSPSVLRPIPQPARPTTTRKRRLQRSSILTSTPVKEEQKQKFEKGKKRRKLL</sequence>
<name>A0A9P0NVV3_ACAOB</name>
<dbReference type="PANTHER" id="PTHR19303:SF74">
    <property type="entry name" value="POGO TRANSPOSABLE ELEMENT WITH KRAB DOMAIN"/>
    <property type="match status" value="1"/>
</dbReference>
<dbReference type="Pfam" id="PF03184">
    <property type="entry name" value="DDE_1"/>
    <property type="match status" value="1"/>
</dbReference>
<dbReference type="PANTHER" id="PTHR19303">
    <property type="entry name" value="TRANSPOSON"/>
    <property type="match status" value="1"/>
</dbReference>
<evidence type="ECO:0000259" key="4">
    <source>
        <dbReference type="PROSITE" id="PS51253"/>
    </source>
</evidence>
<dbReference type="InterPro" id="IPR004875">
    <property type="entry name" value="DDE_SF_endonuclease_dom"/>
</dbReference>
<keyword evidence="6" id="KW-1185">Reference proteome</keyword>
<evidence type="ECO:0000313" key="6">
    <source>
        <dbReference type="Proteomes" id="UP001152888"/>
    </source>
</evidence>
<evidence type="ECO:0000313" key="5">
    <source>
        <dbReference type="EMBL" id="CAH1958533.1"/>
    </source>
</evidence>
<evidence type="ECO:0000256" key="2">
    <source>
        <dbReference type="ARBA" id="ARBA00023125"/>
    </source>
</evidence>
<evidence type="ECO:0000256" key="1">
    <source>
        <dbReference type="ARBA" id="ARBA00004123"/>
    </source>
</evidence>
<dbReference type="OrthoDB" id="6777587at2759"/>
<dbReference type="AlphaFoldDB" id="A0A9P0NVV3"/>
<dbReference type="InterPro" id="IPR029526">
    <property type="entry name" value="PGBD"/>
</dbReference>
<accession>A0A9P0NVV3</accession>
<dbReference type="PROSITE" id="PS51253">
    <property type="entry name" value="HTH_CENPB"/>
    <property type="match status" value="1"/>
</dbReference>
<dbReference type="InterPro" id="IPR009057">
    <property type="entry name" value="Homeodomain-like_sf"/>
</dbReference>